<keyword evidence="3" id="KW-0067">ATP-binding</keyword>
<evidence type="ECO:0000256" key="3">
    <source>
        <dbReference type="ARBA" id="ARBA00022840"/>
    </source>
</evidence>
<evidence type="ECO:0000256" key="4">
    <source>
        <dbReference type="ARBA" id="ARBA00038388"/>
    </source>
</evidence>
<dbReference type="InterPro" id="IPR003439">
    <property type="entry name" value="ABC_transporter-like_ATP-bd"/>
</dbReference>
<dbReference type="PANTHER" id="PTHR42798:SF6">
    <property type="entry name" value="CELL DIVISION ATP-BINDING PROTEIN FTSE"/>
    <property type="match status" value="1"/>
</dbReference>
<dbReference type="InterPro" id="IPR027417">
    <property type="entry name" value="P-loop_NTPase"/>
</dbReference>
<dbReference type="GO" id="GO:0016887">
    <property type="term" value="F:ATP hydrolysis activity"/>
    <property type="evidence" value="ECO:0007669"/>
    <property type="project" value="InterPro"/>
</dbReference>
<dbReference type="InterPro" id="IPR017871">
    <property type="entry name" value="ABC_transporter-like_CS"/>
</dbReference>
<dbReference type="SMART" id="SM00382">
    <property type="entry name" value="AAA"/>
    <property type="match status" value="1"/>
</dbReference>
<accession>A0A2A5AWK8</accession>
<evidence type="ECO:0000313" key="6">
    <source>
        <dbReference type="EMBL" id="PCJ23697.1"/>
    </source>
</evidence>
<dbReference type="GO" id="GO:0005524">
    <property type="term" value="F:ATP binding"/>
    <property type="evidence" value="ECO:0007669"/>
    <property type="project" value="UniProtKB-KW"/>
</dbReference>
<keyword evidence="2" id="KW-0547">Nucleotide-binding</keyword>
<gene>
    <name evidence="6" type="ORF">COA96_11120</name>
</gene>
<dbReference type="CDD" id="cd03255">
    <property type="entry name" value="ABC_MJ0796_LolCDE_FtsE"/>
    <property type="match status" value="1"/>
</dbReference>
<dbReference type="FunFam" id="3.40.50.300:FF:000032">
    <property type="entry name" value="Export ABC transporter ATP-binding protein"/>
    <property type="match status" value="1"/>
</dbReference>
<evidence type="ECO:0000256" key="1">
    <source>
        <dbReference type="ARBA" id="ARBA00022448"/>
    </source>
</evidence>
<comment type="caution">
    <text evidence="6">The sequence shown here is derived from an EMBL/GenBank/DDBJ whole genome shotgun (WGS) entry which is preliminary data.</text>
</comment>
<feature type="domain" description="ABC transporter" evidence="5">
    <location>
        <begin position="26"/>
        <end position="250"/>
    </location>
</feature>
<comment type="similarity">
    <text evidence="4">Belongs to the ABC transporter superfamily. Macrolide exporter (TC 3.A.1.122) family.</text>
</comment>
<dbReference type="Gene3D" id="3.40.50.300">
    <property type="entry name" value="P-loop containing nucleotide triphosphate hydrolases"/>
    <property type="match status" value="1"/>
</dbReference>
<organism evidence="6 7">
    <name type="scientific">SAR86 cluster bacterium</name>
    <dbReference type="NCBI Taxonomy" id="2030880"/>
    <lineage>
        <taxon>Bacteria</taxon>
        <taxon>Pseudomonadati</taxon>
        <taxon>Pseudomonadota</taxon>
        <taxon>Gammaproteobacteria</taxon>
        <taxon>SAR86 cluster</taxon>
    </lineage>
</organism>
<dbReference type="GO" id="GO:0022857">
    <property type="term" value="F:transmembrane transporter activity"/>
    <property type="evidence" value="ECO:0007669"/>
    <property type="project" value="UniProtKB-ARBA"/>
</dbReference>
<evidence type="ECO:0000313" key="7">
    <source>
        <dbReference type="Proteomes" id="UP000218327"/>
    </source>
</evidence>
<dbReference type="SUPFAM" id="SSF52540">
    <property type="entry name" value="P-loop containing nucleoside triphosphate hydrolases"/>
    <property type="match status" value="1"/>
</dbReference>
<dbReference type="EMBL" id="NVVJ01000035">
    <property type="protein sequence ID" value="PCJ23697.1"/>
    <property type="molecule type" value="Genomic_DNA"/>
</dbReference>
<dbReference type="Proteomes" id="UP000218327">
    <property type="component" value="Unassembled WGS sequence"/>
</dbReference>
<dbReference type="PROSITE" id="PS00211">
    <property type="entry name" value="ABC_TRANSPORTER_1"/>
    <property type="match status" value="1"/>
</dbReference>
<dbReference type="AlphaFoldDB" id="A0A2A5AWK8"/>
<dbReference type="InterPro" id="IPR003593">
    <property type="entry name" value="AAA+_ATPase"/>
</dbReference>
<dbReference type="PROSITE" id="PS50893">
    <property type="entry name" value="ABC_TRANSPORTER_2"/>
    <property type="match status" value="1"/>
</dbReference>
<sequence>MSESTVISEHSGTVLKPGVSSNTIVASLNDIRKTYYMGALSVEVLHGISLDFYHGDYISIMGPSGCGKSTLMNILGCLDQPTTGKYFLGDEDTSLMEDDELSSIRGARLGFIFQSYNLIQQLNVLENIEMPLFYQGYSETDSHEIAMGLVQRVGLEDRVDHKPFELSGGQQQRVAIARALAVDPLIILADEPTGNLDTKSGAEILNLFDELHQQGKTLIMVTHSDELAERSQRWVRLRDGLVESDERRSA</sequence>
<proteinExistence type="inferred from homology"/>
<dbReference type="PANTHER" id="PTHR42798">
    <property type="entry name" value="LIPOPROTEIN-RELEASING SYSTEM ATP-BINDING PROTEIN LOLD"/>
    <property type="match status" value="1"/>
</dbReference>
<evidence type="ECO:0000256" key="2">
    <source>
        <dbReference type="ARBA" id="ARBA00022741"/>
    </source>
</evidence>
<protein>
    <submittedName>
        <fullName evidence="6">ABC transporter</fullName>
    </submittedName>
</protein>
<dbReference type="Pfam" id="PF00005">
    <property type="entry name" value="ABC_tran"/>
    <property type="match status" value="1"/>
</dbReference>
<name>A0A2A5AWK8_9GAMM</name>
<reference evidence="7" key="1">
    <citation type="submission" date="2017-08" db="EMBL/GenBank/DDBJ databases">
        <title>A dynamic microbial community with high functional redundancy inhabits the cold, oxic subseafloor aquifer.</title>
        <authorList>
            <person name="Tully B.J."/>
            <person name="Wheat C.G."/>
            <person name="Glazer B.T."/>
            <person name="Huber J.A."/>
        </authorList>
    </citation>
    <scope>NUCLEOTIDE SEQUENCE [LARGE SCALE GENOMIC DNA]</scope>
</reference>
<evidence type="ECO:0000259" key="5">
    <source>
        <dbReference type="PROSITE" id="PS50893"/>
    </source>
</evidence>
<keyword evidence="1" id="KW-0813">Transport</keyword>
<dbReference type="InterPro" id="IPR017911">
    <property type="entry name" value="MacB-like_ATP-bd"/>
</dbReference>
<dbReference type="GO" id="GO:1902495">
    <property type="term" value="C:transmembrane transporter complex"/>
    <property type="evidence" value="ECO:0007669"/>
    <property type="project" value="UniProtKB-ARBA"/>
</dbReference>